<proteinExistence type="predicted"/>
<dbReference type="GO" id="GO:0016705">
    <property type="term" value="F:oxidoreductase activity, acting on paired donors, with incorporation or reduction of molecular oxygen"/>
    <property type="evidence" value="ECO:0007669"/>
    <property type="project" value="UniProtKB-ARBA"/>
</dbReference>
<dbReference type="Proteomes" id="UP000295444">
    <property type="component" value="Unassembled WGS sequence"/>
</dbReference>
<organism evidence="7 8">
    <name type="scientific">Labedaea rhizosphaerae</name>
    <dbReference type="NCBI Taxonomy" id="598644"/>
    <lineage>
        <taxon>Bacteria</taxon>
        <taxon>Bacillati</taxon>
        <taxon>Actinomycetota</taxon>
        <taxon>Actinomycetes</taxon>
        <taxon>Pseudonocardiales</taxon>
        <taxon>Pseudonocardiaceae</taxon>
        <taxon>Labedaea</taxon>
    </lineage>
</organism>
<feature type="domain" description="Rieske" evidence="6">
    <location>
        <begin position="28"/>
        <end position="135"/>
    </location>
</feature>
<keyword evidence="8" id="KW-1185">Reference proteome</keyword>
<evidence type="ECO:0000256" key="3">
    <source>
        <dbReference type="ARBA" id="ARBA00023002"/>
    </source>
</evidence>
<accession>A0A4R6S525</accession>
<evidence type="ECO:0000256" key="4">
    <source>
        <dbReference type="ARBA" id="ARBA00023004"/>
    </source>
</evidence>
<protein>
    <submittedName>
        <fullName evidence="7">Rieske-like 2Fe-2S protein</fullName>
    </submittedName>
</protein>
<dbReference type="AlphaFoldDB" id="A0A4R6S525"/>
<name>A0A4R6S525_LABRH</name>
<reference evidence="7 8" key="1">
    <citation type="submission" date="2019-03" db="EMBL/GenBank/DDBJ databases">
        <title>Genomic Encyclopedia of Type Strains, Phase IV (KMG-IV): sequencing the most valuable type-strain genomes for metagenomic binning, comparative biology and taxonomic classification.</title>
        <authorList>
            <person name="Goeker M."/>
        </authorList>
    </citation>
    <scope>NUCLEOTIDE SEQUENCE [LARGE SCALE GENOMIC DNA]</scope>
    <source>
        <strain evidence="7 8">DSM 45361</strain>
    </source>
</reference>
<dbReference type="GO" id="GO:0051537">
    <property type="term" value="F:2 iron, 2 sulfur cluster binding"/>
    <property type="evidence" value="ECO:0007669"/>
    <property type="project" value="UniProtKB-KW"/>
</dbReference>
<dbReference type="RefSeq" id="WP_166659346.1">
    <property type="nucleotide sequence ID" value="NZ_SNXZ01000005.1"/>
</dbReference>
<evidence type="ECO:0000313" key="8">
    <source>
        <dbReference type="Proteomes" id="UP000295444"/>
    </source>
</evidence>
<evidence type="ECO:0000259" key="6">
    <source>
        <dbReference type="PROSITE" id="PS51296"/>
    </source>
</evidence>
<keyword evidence="1" id="KW-0001">2Fe-2S</keyword>
<dbReference type="PANTHER" id="PTHR21266">
    <property type="entry name" value="IRON-SULFUR DOMAIN CONTAINING PROTEIN"/>
    <property type="match status" value="1"/>
</dbReference>
<evidence type="ECO:0000256" key="2">
    <source>
        <dbReference type="ARBA" id="ARBA00022723"/>
    </source>
</evidence>
<sequence length="426" mass="48154">MRITKEQNERLTRVEGDAPMGQVFRRYWIPALLAEEVPEPDCPPVRVRLLGEDLVAFRDSNGEVGLLDAYCSHRRAPLFFGRNEECGLRCVYHGWKFDVNGNCLDTPSEEPGTRLRFRAGIKAYPVFEAGGIIWTYMGPVDTMPEPPDYEWLRAPATHRGVSKTNEACNFLQAIEGGIDTAHSSFAHNNDLSNTKSLRALDRHPKLEVELQPHGFTYASLRRIGGGRKYLRVYQFAMPFMQIRSVLLSWHGQGEDAEYPALHGHIWVPIDDVTTAIYNFAYSARPEQPMPPNWFAEHEVEMGRGPQDFKPGTYWLVREPANDFMIDREVQRTRTFTGIEGVNTQDFAIQTGMGAIVDRSKEALGSTDLAISTARKLLLEATDRAERGEPMLGAAPEDHRNTRAADLLIAEGDAWREVSKDLQSAWY</sequence>
<dbReference type="PROSITE" id="PS00570">
    <property type="entry name" value="RING_HYDROXYL_ALPHA"/>
    <property type="match status" value="1"/>
</dbReference>
<dbReference type="Pfam" id="PF00355">
    <property type="entry name" value="Rieske"/>
    <property type="match status" value="1"/>
</dbReference>
<dbReference type="PROSITE" id="PS51296">
    <property type="entry name" value="RIESKE"/>
    <property type="match status" value="1"/>
</dbReference>
<dbReference type="CDD" id="cd03479">
    <property type="entry name" value="Rieske_RO_Alpha_PhDO_like"/>
    <property type="match status" value="1"/>
</dbReference>
<keyword evidence="2" id="KW-0479">Metal-binding</keyword>
<evidence type="ECO:0000313" key="7">
    <source>
        <dbReference type="EMBL" id="TDP94800.1"/>
    </source>
</evidence>
<comment type="caution">
    <text evidence="7">The sequence shown here is derived from an EMBL/GenBank/DDBJ whole genome shotgun (WGS) entry which is preliminary data.</text>
</comment>
<keyword evidence="5" id="KW-0411">Iron-sulfur</keyword>
<dbReference type="SUPFAM" id="SSF55961">
    <property type="entry name" value="Bet v1-like"/>
    <property type="match status" value="1"/>
</dbReference>
<gene>
    <name evidence="7" type="ORF">EV186_10532</name>
</gene>
<dbReference type="InterPro" id="IPR015881">
    <property type="entry name" value="ARHD_Rieske_2Fe_2S"/>
</dbReference>
<keyword evidence="3" id="KW-0560">Oxidoreductase</keyword>
<dbReference type="InterPro" id="IPR036922">
    <property type="entry name" value="Rieske_2Fe-2S_sf"/>
</dbReference>
<dbReference type="SUPFAM" id="SSF50022">
    <property type="entry name" value="ISP domain"/>
    <property type="match status" value="1"/>
</dbReference>
<dbReference type="Gene3D" id="2.102.10.10">
    <property type="entry name" value="Rieske [2Fe-2S] iron-sulphur domain"/>
    <property type="match status" value="1"/>
</dbReference>
<dbReference type="PANTHER" id="PTHR21266:SF59">
    <property type="entry name" value="BLR4922 PROTEIN"/>
    <property type="match status" value="1"/>
</dbReference>
<dbReference type="InterPro" id="IPR045623">
    <property type="entry name" value="LigXa_C"/>
</dbReference>
<dbReference type="Pfam" id="PF19301">
    <property type="entry name" value="LigXa_C"/>
    <property type="match status" value="1"/>
</dbReference>
<keyword evidence="4" id="KW-0408">Iron</keyword>
<dbReference type="GO" id="GO:0005506">
    <property type="term" value="F:iron ion binding"/>
    <property type="evidence" value="ECO:0007669"/>
    <property type="project" value="InterPro"/>
</dbReference>
<dbReference type="InterPro" id="IPR017941">
    <property type="entry name" value="Rieske_2Fe-2S"/>
</dbReference>
<dbReference type="EMBL" id="SNXZ01000005">
    <property type="protein sequence ID" value="TDP94800.1"/>
    <property type="molecule type" value="Genomic_DNA"/>
</dbReference>
<evidence type="ECO:0000256" key="5">
    <source>
        <dbReference type="ARBA" id="ARBA00023014"/>
    </source>
</evidence>
<dbReference type="GO" id="GO:0004497">
    <property type="term" value="F:monooxygenase activity"/>
    <property type="evidence" value="ECO:0007669"/>
    <property type="project" value="UniProtKB-ARBA"/>
</dbReference>
<dbReference type="InterPro" id="IPR050584">
    <property type="entry name" value="Cholesterol_7-desaturase"/>
</dbReference>
<evidence type="ECO:0000256" key="1">
    <source>
        <dbReference type="ARBA" id="ARBA00022714"/>
    </source>
</evidence>